<dbReference type="Proteomes" id="UP000092154">
    <property type="component" value="Unassembled WGS sequence"/>
</dbReference>
<name>A0A1B7N8J6_9AGAM</name>
<feature type="region of interest" description="Disordered" evidence="1">
    <location>
        <begin position="114"/>
        <end position="135"/>
    </location>
</feature>
<dbReference type="InParanoid" id="A0A1B7N8J6"/>
<dbReference type="AlphaFoldDB" id="A0A1B7N8J6"/>
<organism evidence="2 3">
    <name type="scientific">Rhizopogon vinicolor AM-OR11-026</name>
    <dbReference type="NCBI Taxonomy" id="1314800"/>
    <lineage>
        <taxon>Eukaryota</taxon>
        <taxon>Fungi</taxon>
        <taxon>Dikarya</taxon>
        <taxon>Basidiomycota</taxon>
        <taxon>Agaricomycotina</taxon>
        <taxon>Agaricomycetes</taxon>
        <taxon>Agaricomycetidae</taxon>
        <taxon>Boletales</taxon>
        <taxon>Suillineae</taxon>
        <taxon>Rhizopogonaceae</taxon>
        <taxon>Rhizopogon</taxon>
    </lineage>
</organism>
<feature type="region of interest" description="Disordered" evidence="1">
    <location>
        <begin position="53"/>
        <end position="86"/>
    </location>
</feature>
<evidence type="ECO:0000313" key="2">
    <source>
        <dbReference type="EMBL" id="OAX41176.1"/>
    </source>
</evidence>
<gene>
    <name evidence="2" type="ORF">K503DRAFT_531900</name>
</gene>
<protein>
    <submittedName>
        <fullName evidence="2">Uncharacterized protein</fullName>
    </submittedName>
</protein>
<accession>A0A1B7N8J6</accession>
<dbReference type="EMBL" id="KV448188">
    <property type="protein sequence ID" value="OAX41176.1"/>
    <property type="molecule type" value="Genomic_DNA"/>
</dbReference>
<evidence type="ECO:0000313" key="3">
    <source>
        <dbReference type="Proteomes" id="UP000092154"/>
    </source>
</evidence>
<reference evidence="2 3" key="1">
    <citation type="submission" date="2016-06" db="EMBL/GenBank/DDBJ databases">
        <title>Comparative genomics of the ectomycorrhizal sister species Rhizopogon vinicolor and Rhizopogon vesiculosus (Basidiomycota: Boletales) reveals a divergence of the mating type B locus.</title>
        <authorList>
            <consortium name="DOE Joint Genome Institute"/>
            <person name="Mujic A.B."/>
            <person name="Kuo A."/>
            <person name="Tritt A."/>
            <person name="Lipzen A."/>
            <person name="Chen C."/>
            <person name="Johnson J."/>
            <person name="Sharma A."/>
            <person name="Barry K."/>
            <person name="Grigoriev I.V."/>
            <person name="Spatafora J.W."/>
        </authorList>
    </citation>
    <scope>NUCLEOTIDE SEQUENCE [LARGE SCALE GENOMIC DNA]</scope>
    <source>
        <strain evidence="2 3">AM-OR11-026</strain>
    </source>
</reference>
<sequence length="315" mass="34098">MEYVIPDPATEVEALQHIPSEQVATTVEAEPSIVISPEAAIAEEELEEEIEQGSFIVEDESVQLSTPESAEEGSRSPWTPSYSVTGLEPTPALDNQVVANEDAPEAKLELLTPVDDPVGERPKSPWTPSYSVTKQGPAEEMEELDKLEQLPDLLASTPALAADEMPTHPILITETRASVDDHVVTEEAAAAQEAPQAFPILEVSQKISQKPSLSAVDELNAASTTDVSEFTTLRIDIPATNEDSRKRLESTTSSRFFPGGWFSSSPKVPEEGRASLDVAAGEFVNQSSVENTPTTALPSAVEEDREKKSRWCTIM</sequence>
<dbReference type="OrthoDB" id="2804751at2759"/>
<keyword evidence="3" id="KW-1185">Reference proteome</keyword>
<dbReference type="STRING" id="1314800.A0A1B7N8J6"/>
<evidence type="ECO:0000256" key="1">
    <source>
        <dbReference type="SAM" id="MobiDB-lite"/>
    </source>
</evidence>
<proteinExistence type="predicted"/>
<feature type="region of interest" description="Disordered" evidence="1">
    <location>
        <begin position="289"/>
        <end position="315"/>
    </location>
</feature>